<protein>
    <submittedName>
        <fullName evidence="1">Uncharacterized protein</fullName>
    </submittedName>
</protein>
<dbReference type="EMBL" id="JBFOLJ010000010">
    <property type="protein sequence ID" value="KAL2502119.1"/>
    <property type="molecule type" value="Genomic_DNA"/>
</dbReference>
<accession>A0ABD1SQT1</accession>
<keyword evidence="2" id="KW-1185">Reference proteome</keyword>
<reference evidence="2" key="1">
    <citation type="submission" date="2024-07" db="EMBL/GenBank/DDBJ databases">
        <title>Two chromosome-level genome assemblies of Korean endemic species Abeliophyllum distichum and Forsythia ovata (Oleaceae).</title>
        <authorList>
            <person name="Jang H."/>
        </authorList>
    </citation>
    <scope>NUCLEOTIDE SEQUENCE [LARGE SCALE GENOMIC DNA]</scope>
</reference>
<name>A0ABD1SQT1_9LAMI</name>
<sequence length="103" mass="11436">MAMGCRRLAVPSFGPSSCGYSPRTLSHRREVPAYFLTEWDFKVIGKLYSFKGDSFGVICSYHLFVKHQLMKRSGSNALPKIGLAGLAAKKIHPVMKGKTTDQE</sequence>
<organism evidence="1 2">
    <name type="scientific">Forsythia ovata</name>
    <dbReference type="NCBI Taxonomy" id="205694"/>
    <lineage>
        <taxon>Eukaryota</taxon>
        <taxon>Viridiplantae</taxon>
        <taxon>Streptophyta</taxon>
        <taxon>Embryophyta</taxon>
        <taxon>Tracheophyta</taxon>
        <taxon>Spermatophyta</taxon>
        <taxon>Magnoliopsida</taxon>
        <taxon>eudicotyledons</taxon>
        <taxon>Gunneridae</taxon>
        <taxon>Pentapetalae</taxon>
        <taxon>asterids</taxon>
        <taxon>lamiids</taxon>
        <taxon>Lamiales</taxon>
        <taxon>Oleaceae</taxon>
        <taxon>Forsythieae</taxon>
        <taxon>Forsythia</taxon>
    </lineage>
</organism>
<gene>
    <name evidence="1" type="ORF">Fot_35967</name>
</gene>
<dbReference type="AlphaFoldDB" id="A0ABD1SQT1"/>
<dbReference type="Proteomes" id="UP001604277">
    <property type="component" value="Unassembled WGS sequence"/>
</dbReference>
<evidence type="ECO:0000313" key="2">
    <source>
        <dbReference type="Proteomes" id="UP001604277"/>
    </source>
</evidence>
<proteinExistence type="predicted"/>
<comment type="caution">
    <text evidence="1">The sequence shown here is derived from an EMBL/GenBank/DDBJ whole genome shotgun (WGS) entry which is preliminary data.</text>
</comment>
<evidence type="ECO:0000313" key="1">
    <source>
        <dbReference type="EMBL" id="KAL2502119.1"/>
    </source>
</evidence>